<accession>A0A8J2EF97</accession>
<organism evidence="2 3">
    <name type="scientific">Cotesia congregata</name>
    <name type="common">Parasitoid wasp</name>
    <name type="synonym">Apanteles congregatus</name>
    <dbReference type="NCBI Taxonomy" id="51543"/>
    <lineage>
        <taxon>Eukaryota</taxon>
        <taxon>Metazoa</taxon>
        <taxon>Ecdysozoa</taxon>
        <taxon>Arthropoda</taxon>
        <taxon>Hexapoda</taxon>
        <taxon>Insecta</taxon>
        <taxon>Pterygota</taxon>
        <taxon>Neoptera</taxon>
        <taxon>Endopterygota</taxon>
        <taxon>Hymenoptera</taxon>
        <taxon>Apocrita</taxon>
        <taxon>Ichneumonoidea</taxon>
        <taxon>Braconidae</taxon>
        <taxon>Microgastrinae</taxon>
        <taxon>Cotesia</taxon>
    </lineage>
</organism>
<dbReference type="OrthoDB" id="6482909at2759"/>
<evidence type="ECO:0000256" key="1">
    <source>
        <dbReference type="SAM" id="MobiDB-lite"/>
    </source>
</evidence>
<reference evidence="2" key="1">
    <citation type="submission" date="2021-04" db="EMBL/GenBank/DDBJ databases">
        <authorList>
            <person name="Chebbi M.A.C M."/>
        </authorList>
    </citation>
    <scope>NUCLEOTIDE SEQUENCE</scope>
</reference>
<protein>
    <submittedName>
        <fullName evidence="2">Uncharacterized protein</fullName>
    </submittedName>
</protein>
<proteinExistence type="predicted"/>
<name>A0A8J2EF97_COTCN</name>
<dbReference type="AlphaFoldDB" id="A0A8J2EF97"/>
<sequence length="636" mass="72631">IFLCIVTIMANNGRKRKSFIDSLPDRVFHGFTFRQGRPLKDGARRLICLHGESHACDASGTLSATDDFNPDAEIKARFTRDLYIATKHQFRTLQIIYDEIALLHEEGAALLSFNDNNRKMQAWLENRVLPEVTSIGDIKLQLNDPLFKNINLHNAGKTEIEFVQDEEGQNTAMILVDANLLSQLETMTLFIQSTDHKFEGVDNLQLTSISTKHMDYILPLVWIILSDKNEKICESILRKILTLQPTLSPTAIYSEFDSDYWRAVKAVFPNVIIKGMFLSHCKIMINTAKLKNINLTDERTMSILSKIISMSLLPADKIVNSLREFVGSTMTNQDFENLNELMTFYDEKWLTSIDVENYSFYNDSMSLRKNGELILQDMKNRLKKVNALWNLIEEVSSINSQIHFHQDNLAKKGHFNIPSRKVKNIFTGVKNCKCISDAWKEIEAKVLSSIDLIMRTADNLTPILRNLSNSDVKIPIQFQLVNLTTDEENELIDADDELPILNSSDDEPIDDELPILNSSKDEPIDDEIPILYLSEDEPIDDELQILNSSEDEPMDDELPILISSDDEPIDHELPILNLSDDDHIDYEPIDNEPVNDEPIDTLDEEEVQGYIHSQHCLGCYEDSIEIGYRPCTYAPV</sequence>
<feature type="region of interest" description="Disordered" evidence="1">
    <location>
        <begin position="499"/>
        <end position="520"/>
    </location>
</feature>
<keyword evidence="3" id="KW-1185">Reference proteome</keyword>
<comment type="caution">
    <text evidence="2">The sequence shown here is derived from an EMBL/GenBank/DDBJ whole genome shotgun (WGS) entry which is preliminary data.</text>
</comment>
<feature type="non-terminal residue" evidence="2">
    <location>
        <position position="636"/>
    </location>
</feature>
<gene>
    <name evidence="2" type="ORF">HICCMSTLAB_LOCUS357</name>
</gene>
<dbReference type="Proteomes" id="UP000786811">
    <property type="component" value="Unassembled WGS sequence"/>
</dbReference>
<evidence type="ECO:0000313" key="3">
    <source>
        <dbReference type="Proteomes" id="UP000786811"/>
    </source>
</evidence>
<dbReference type="EMBL" id="CAJNRD030001114">
    <property type="protein sequence ID" value="CAG5073414.1"/>
    <property type="molecule type" value="Genomic_DNA"/>
</dbReference>
<feature type="compositionally biased region" description="Acidic residues" evidence="1">
    <location>
        <begin position="499"/>
        <end position="513"/>
    </location>
</feature>
<evidence type="ECO:0000313" key="2">
    <source>
        <dbReference type="EMBL" id="CAG5073414.1"/>
    </source>
</evidence>